<proteinExistence type="predicted"/>
<name>A0A9Q8SAM5_9PEZI</name>
<dbReference type="RefSeq" id="XP_049135239.1">
    <property type="nucleotide sequence ID" value="XM_049279282.1"/>
</dbReference>
<protein>
    <submittedName>
        <fullName evidence="1">Uncharacterized protein</fullName>
    </submittedName>
</protein>
<evidence type="ECO:0000313" key="1">
    <source>
        <dbReference type="EMBL" id="UQC73585.1"/>
    </source>
</evidence>
<gene>
    <name evidence="1" type="ORF">CLUP02_00230</name>
</gene>
<dbReference type="GeneID" id="73334292"/>
<evidence type="ECO:0000313" key="2">
    <source>
        <dbReference type="Proteomes" id="UP000830671"/>
    </source>
</evidence>
<sequence>MVFAPAFHDPPCTVSLWLDIQPTTGRVTTMTAGRRTIGTRFSDPPGRNHSREIFSTVPYDPSTVNMAVSRTVVRPCLRNRHQRQSISIRDTDSSGHLGASECRYSQQQCSRAPRGSGPGSGGVCKKTIRTQVVSTLVGGEEHREHQVVLRQKPRAPGTTGPGKAGHCQWWLCLSAVRSGVCTVAKMQSIGRGASPGVRICDSSFGFVEPTVVSSSVPIQA</sequence>
<dbReference type="AlphaFoldDB" id="A0A9Q8SAM5"/>
<reference evidence="1" key="1">
    <citation type="journal article" date="2021" name="Mol. Plant Microbe Interact.">
        <title>Complete Genome Sequence of the Plant-Pathogenic Fungus Colletotrichum lupini.</title>
        <authorList>
            <person name="Baroncelli R."/>
            <person name="Pensec F."/>
            <person name="Da Lio D."/>
            <person name="Boufleur T."/>
            <person name="Vicente I."/>
            <person name="Sarrocco S."/>
            <person name="Picot A."/>
            <person name="Baraldi E."/>
            <person name="Sukno S."/>
            <person name="Thon M."/>
            <person name="Le Floch G."/>
        </authorList>
    </citation>
    <scope>NUCLEOTIDE SEQUENCE</scope>
    <source>
        <strain evidence="1">IMI 504893</strain>
    </source>
</reference>
<dbReference type="Proteomes" id="UP000830671">
    <property type="component" value="Chromosome 1"/>
</dbReference>
<keyword evidence="2" id="KW-1185">Reference proteome</keyword>
<organism evidence="1 2">
    <name type="scientific">Colletotrichum lupini</name>
    <dbReference type="NCBI Taxonomy" id="145971"/>
    <lineage>
        <taxon>Eukaryota</taxon>
        <taxon>Fungi</taxon>
        <taxon>Dikarya</taxon>
        <taxon>Ascomycota</taxon>
        <taxon>Pezizomycotina</taxon>
        <taxon>Sordariomycetes</taxon>
        <taxon>Hypocreomycetidae</taxon>
        <taxon>Glomerellales</taxon>
        <taxon>Glomerellaceae</taxon>
        <taxon>Colletotrichum</taxon>
        <taxon>Colletotrichum acutatum species complex</taxon>
    </lineage>
</organism>
<dbReference type="EMBL" id="CP019471">
    <property type="protein sequence ID" value="UQC73585.1"/>
    <property type="molecule type" value="Genomic_DNA"/>
</dbReference>
<accession>A0A9Q8SAM5</accession>
<dbReference type="KEGG" id="clup:CLUP02_00230"/>